<reference evidence="2" key="1">
    <citation type="journal article" date="2019" name="Int. J. Syst. Evol. Microbiol.">
        <title>The Global Catalogue of Microorganisms (GCM) 10K type strain sequencing project: providing services to taxonomists for standard genome sequencing and annotation.</title>
        <authorList>
            <consortium name="The Broad Institute Genomics Platform"/>
            <consortium name="The Broad Institute Genome Sequencing Center for Infectious Disease"/>
            <person name="Wu L."/>
            <person name="Ma J."/>
        </authorList>
    </citation>
    <scope>NUCLEOTIDE SEQUENCE [LARGE SCALE GENOMIC DNA]</scope>
    <source>
        <strain evidence="2">JCM 17906</strain>
    </source>
</reference>
<dbReference type="Proteomes" id="UP001501598">
    <property type="component" value="Unassembled WGS sequence"/>
</dbReference>
<accession>A0ABP8S0K6</accession>
<sequence>MTTLILLALGVLIVYVAACAWWPYAACRRCSGSGKRRSPTGKAWRPCWRCEGTGRRVRFGRRIYELFADRR</sequence>
<comment type="caution">
    <text evidence="1">The sequence shown here is derived from an EMBL/GenBank/DDBJ whole genome shotgun (WGS) entry which is preliminary data.</text>
</comment>
<name>A0ABP8S0K6_9PSEU</name>
<organism evidence="1 2">
    <name type="scientific">Pseudonocardia xishanensis</name>
    <dbReference type="NCBI Taxonomy" id="630995"/>
    <lineage>
        <taxon>Bacteria</taxon>
        <taxon>Bacillati</taxon>
        <taxon>Actinomycetota</taxon>
        <taxon>Actinomycetes</taxon>
        <taxon>Pseudonocardiales</taxon>
        <taxon>Pseudonocardiaceae</taxon>
        <taxon>Pseudonocardia</taxon>
    </lineage>
</organism>
<dbReference type="EMBL" id="BAABGT010000083">
    <property type="protein sequence ID" value="GAA4554371.1"/>
    <property type="molecule type" value="Genomic_DNA"/>
</dbReference>
<evidence type="ECO:0000313" key="2">
    <source>
        <dbReference type="Proteomes" id="UP001501598"/>
    </source>
</evidence>
<dbReference type="SUPFAM" id="SSF57938">
    <property type="entry name" value="DnaJ/Hsp40 cysteine-rich domain"/>
    <property type="match status" value="1"/>
</dbReference>
<keyword evidence="2" id="KW-1185">Reference proteome</keyword>
<protein>
    <submittedName>
        <fullName evidence="1">Uncharacterized protein</fullName>
    </submittedName>
</protein>
<proteinExistence type="predicted"/>
<evidence type="ECO:0000313" key="1">
    <source>
        <dbReference type="EMBL" id="GAA4554371.1"/>
    </source>
</evidence>
<gene>
    <name evidence="1" type="ORF">GCM10023175_52100</name>
</gene>
<dbReference type="InterPro" id="IPR036410">
    <property type="entry name" value="HSP_DnaJ_Cys-rich_dom_sf"/>
</dbReference>
<dbReference type="Gene3D" id="6.20.20.10">
    <property type="match status" value="1"/>
</dbReference>
<dbReference type="RefSeq" id="WP_345423984.1">
    <property type="nucleotide sequence ID" value="NZ_BAABGT010000083.1"/>
</dbReference>